<dbReference type="PANTHER" id="PTHR43289:SF6">
    <property type="entry name" value="SERINE_THREONINE-PROTEIN KINASE NEKL-3"/>
    <property type="match status" value="1"/>
</dbReference>
<evidence type="ECO:0000313" key="12">
    <source>
        <dbReference type="Proteomes" id="UP001551695"/>
    </source>
</evidence>
<feature type="compositionally biased region" description="Pro residues" evidence="8">
    <location>
        <begin position="320"/>
        <end position="329"/>
    </location>
</feature>
<feature type="domain" description="Protein kinase" evidence="10">
    <location>
        <begin position="14"/>
        <end position="275"/>
    </location>
</feature>
<protein>
    <recommendedName>
        <fullName evidence="1">non-specific serine/threonine protein kinase</fullName>
        <ecNumber evidence="1">2.7.11.1</ecNumber>
    </recommendedName>
</protein>
<dbReference type="Gene3D" id="3.30.200.20">
    <property type="entry name" value="Phosphorylase Kinase, domain 1"/>
    <property type="match status" value="1"/>
</dbReference>
<evidence type="ECO:0000256" key="7">
    <source>
        <dbReference type="PROSITE-ProRule" id="PRU10141"/>
    </source>
</evidence>
<dbReference type="GO" id="GO:0016301">
    <property type="term" value="F:kinase activity"/>
    <property type="evidence" value="ECO:0007669"/>
    <property type="project" value="UniProtKB-KW"/>
</dbReference>
<feature type="compositionally biased region" description="Low complexity" evidence="8">
    <location>
        <begin position="369"/>
        <end position="413"/>
    </location>
</feature>
<keyword evidence="4 7" id="KW-0547">Nucleotide-binding</keyword>
<dbReference type="PANTHER" id="PTHR43289">
    <property type="entry name" value="MITOGEN-ACTIVATED PROTEIN KINASE KINASE KINASE 20-RELATED"/>
    <property type="match status" value="1"/>
</dbReference>
<dbReference type="PROSITE" id="PS00107">
    <property type="entry name" value="PROTEIN_KINASE_ATP"/>
    <property type="match status" value="1"/>
</dbReference>
<evidence type="ECO:0000256" key="9">
    <source>
        <dbReference type="SAM" id="Phobius"/>
    </source>
</evidence>
<keyword evidence="9" id="KW-1133">Transmembrane helix</keyword>
<dbReference type="InterPro" id="IPR000719">
    <property type="entry name" value="Prot_kinase_dom"/>
</dbReference>
<evidence type="ECO:0000259" key="10">
    <source>
        <dbReference type="PROSITE" id="PS50011"/>
    </source>
</evidence>
<evidence type="ECO:0000256" key="1">
    <source>
        <dbReference type="ARBA" id="ARBA00012513"/>
    </source>
</evidence>
<dbReference type="SUPFAM" id="SSF56112">
    <property type="entry name" value="Protein kinase-like (PK-like)"/>
    <property type="match status" value="1"/>
</dbReference>
<dbReference type="Proteomes" id="UP001551695">
    <property type="component" value="Unassembled WGS sequence"/>
</dbReference>
<keyword evidence="9" id="KW-0812">Transmembrane</keyword>
<dbReference type="InterPro" id="IPR008271">
    <property type="entry name" value="Ser/Thr_kinase_AS"/>
</dbReference>
<feature type="region of interest" description="Disordered" evidence="8">
    <location>
        <begin position="289"/>
        <end position="331"/>
    </location>
</feature>
<sequence>MATGSRVGSRFGRYELRRLLGVGGMGEVYEAFDSTKKRTVALKLLDVGLARDPEFVERFRRESRSAARLQEPHVIPVHDWGEIDGVLYIDMRLVSGHDLKDHIRSRGRLAPAEAVSVIEQIASALDAAHEAGLVHRDIKPANILITRNTFAYLVDFGIAYSRSDAQLTGTGSAIGSFAYMAPERFVEEKKTPDPAIDIYSLACVLYECLTGAVPFPANSFPVAIHSHQMLPPPRPSASEPGLAAFDAVVARGMAKDPRARYRTAGELAAAARTAFERVDHGVAAANVAREAPTYARPTPPVDVSRPHPTRRSPARTHPSAPLPIPPAYPPARHGGGRAMPILVGALGTSVVVLVAVIVMWWLWSPDSDPTPVATPVSTPTAVASSPTVTSSAAAVRTTTASPTPTTTKDSAPPLTGSVGGTDGQGFLGGPRCNATNPAYAIGRTTGSRLVVCRTGAGRYYYKGARDSDNLGIELDDPVPTGDGGFTVTNPQDGTRYVISPSSLTVVQNGKTVASETMIEFASR</sequence>
<evidence type="ECO:0000256" key="6">
    <source>
        <dbReference type="ARBA" id="ARBA00022840"/>
    </source>
</evidence>
<reference evidence="11 12" key="1">
    <citation type="submission" date="2024-06" db="EMBL/GenBank/DDBJ databases">
        <title>The Natural Products Discovery Center: Release of the First 8490 Sequenced Strains for Exploring Actinobacteria Biosynthetic Diversity.</title>
        <authorList>
            <person name="Kalkreuter E."/>
            <person name="Kautsar S.A."/>
            <person name="Yang D."/>
            <person name="Bader C.D."/>
            <person name="Teijaro C.N."/>
            <person name="Fluegel L."/>
            <person name="Davis C.M."/>
            <person name="Simpson J.R."/>
            <person name="Lauterbach L."/>
            <person name="Steele A.D."/>
            <person name="Gui C."/>
            <person name="Meng S."/>
            <person name="Li G."/>
            <person name="Viehrig K."/>
            <person name="Ye F."/>
            <person name="Su P."/>
            <person name="Kiefer A.F."/>
            <person name="Nichols A."/>
            <person name="Cepeda A.J."/>
            <person name="Yan W."/>
            <person name="Fan B."/>
            <person name="Jiang Y."/>
            <person name="Adhikari A."/>
            <person name="Zheng C.-J."/>
            <person name="Schuster L."/>
            <person name="Cowan T.M."/>
            <person name="Smanski M.J."/>
            <person name="Chevrette M.G."/>
            <person name="De Carvalho L.P.S."/>
            <person name="Shen B."/>
        </authorList>
    </citation>
    <scope>NUCLEOTIDE SEQUENCE [LARGE SCALE GENOMIC DNA]</scope>
    <source>
        <strain evidence="11 12">NPDC050403</strain>
    </source>
</reference>
<dbReference type="PROSITE" id="PS50011">
    <property type="entry name" value="PROTEIN_KINASE_DOM"/>
    <property type="match status" value="1"/>
</dbReference>
<keyword evidence="5 11" id="KW-0418">Kinase</keyword>
<evidence type="ECO:0000256" key="8">
    <source>
        <dbReference type="SAM" id="MobiDB-lite"/>
    </source>
</evidence>
<comment type="caution">
    <text evidence="11">The sequence shown here is derived from an EMBL/GenBank/DDBJ whole genome shotgun (WGS) entry which is preliminary data.</text>
</comment>
<dbReference type="InterPro" id="IPR017441">
    <property type="entry name" value="Protein_kinase_ATP_BS"/>
</dbReference>
<keyword evidence="3" id="KW-0808">Transferase</keyword>
<dbReference type="SMART" id="SM00220">
    <property type="entry name" value="S_TKc"/>
    <property type="match status" value="1"/>
</dbReference>
<evidence type="ECO:0000256" key="4">
    <source>
        <dbReference type="ARBA" id="ARBA00022741"/>
    </source>
</evidence>
<dbReference type="EMBL" id="JBFAKC010000008">
    <property type="protein sequence ID" value="MEV0709845.1"/>
    <property type="molecule type" value="Genomic_DNA"/>
</dbReference>
<feature type="region of interest" description="Disordered" evidence="8">
    <location>
        <begin position="369"/>
        <end position="423"/>
    </location>
</feature>
<evidence type="ECO:0000256" key="3">
    <source>
        <dbReference type="ARBA" id="ARBA00022679"/>
    </source>
</evidence>
<evidence type="ECO:0000256" key="5">
    <source>
        <dbReference type="ARBA" id="ARBA00022777"/>
    </source>
</evidence>
<evidence type="ECO:0000313" key="11">
    <source>
        <dbReference type="EMBL" id="MEV0709845.1"/>
    </source>
</evidence>
<keyword evidence="12" id="KW-1185">Reference proteome</keyword>
<proteinExistence type="predicted"/>
<accession>A0ABV3FWN2</accession>
<dbReference type="Pfam" id="PF00069">
    <property type="entry name" value="Pkinase"/>
    <property type="match status" value="1"/>
</dbReference>
<dbReference type="EC" id="2.7.11.1" evidence="1"/>
<keyword evidence="2" id="KW-0723">Serine/threonine-protein kinase</keyword>
<evidence type="ECO:0000256" key="2">
    <source>
        <dbReference type="ARBA" id="ARBA00022527"/>
    </source>
</evidence>
<dbReference type="Gene3D" id="1.10.510.10">
    <property type="entry name" value="Transferase(Phosphotransferase) domain 1"/>
    <property type="match status" value="1"/>
</dbReference>
<organism evidence="11 12">
    <name type="scientific">Nocardia aurea</name>
    <dbReference type="NCBI Taxonomy" id="2144174"/>
    <lineage>
        <taxon>Bacteria</taxon>
        <taxon>Bacillati</taxon>
        <taxon>Actinomycetota</taxon>
        <taxon>Actinomycetes</taxon>
        <taxon>Mycobacteriales</taxon>
        <taxon>Nocardiaceae</taxon>
        <taxon>Nocardia</taxon>
    </lineage>
</organism>
<keyword evidence="9" id="KW-0472">Membrane</keyword>
<feature type="transmembrane region" description="Helical" evidence="9">
    <location>
        <begin position="341"/>
        <end position="363"/>
    </location>
</feature>
<dbReference type="CDD" id="cd14014">
    <property type="entry name" value="STKc_PknB_like"/>
    <property type="match status" value="1"/>
</dbReference>
<dbReference type="RefSeq" id="WP_357785583.1">
    <property type="nucleotide sequence ID" value="NZ_JBFAKC010000008.1"/>
</dbReference>
<keyword evidence="6 7" id="KW-0067">ATP-binding</keyword>
<name>A0ABV3FWN2_9NOCA</name>
<dbReference type="PROSITE" id="PS00108">
    <property type="entry name" value="PROTEIN_KINASE_ST"/>
    <property type="match status" value="1"/>
</dbReference>
<feature type="binding site" evidence="7">
    <location>
        <position position="43"/>
    </location>
    <ligand>
        <name>ATP</name>
        <dbReference type="ChEBI" id="CHEBI:30616"/>
    </ligand>
</feature>
<gene>
    <name evidence="11" type="ORF">AB0I48_19955</name>
</gene>
<dbReference type="InterPro" id="IPR011009">
    <property type="entry name" value="Kinase-like_dom_sf"/>
</dbReference>